<dbReference type="FunFam" id="3.40.50.300:FF:000025">
    <property type="entry name" value="ATP-dependent Clp protease subunit"/>
    <property type="match status" value="1"/>
</dbReference>
<dbReference type="InterPro" id="IPR001270">
    <property type="entry name" value="ClpA/B"/>
</dbReference>
<evidence type="ECO:0000256" key="6">
    <source>
        <dbReference type="SAM" id="MobiDB-lite"/>
    </source>
</evidence>
<evidence type="ECO:0000256" key="5">
    <source>
        <dbReference type="SAM" id="Coils"/>
    </source>
</evidence>
<comment type="caution">
    <text evidence="9">The sequence shown here is derived from an EMBL/GenBank/DDBJ whole genome shotgun (WGS) entry which is preliminary data.</text>
</comment>
<dbReference type="GO" id="GO:0005524">
    <property type="term" value="F:ATP binding"/>
    <property type="evidence" value="ECO:0007669"/>
    <property type="project" value="UniProtKB-KW"/>
</dbReference>
<dbReference type="Pfam" id="PF00004">
    <property type="entry name" value="AAA"/>
    <property type="match status" value="1"/>
</dbReference>
<dbReference type="Pfam" id="PF07724">
    <property type="entry name" value="AAA_2"/>
    <property type="match status" value="1"/>
</dbReference>
<dbReference type="PRINTS" id="PR00300">
    <property type="entry name" value="CLPPROTEASEA"/>
</dbReference>
<dbReference type="PANTHER" id="PTHR11638">
    <property type="entry name" value="ATP-DEPENDENT CLP PROTEASE"/>
    <property type="match status" value="1"/>
</dbReference>
<dbReference type="GO" id="GO:0005829">
    <property type="term" value="C:cytosol"/>
    <property type="evidence" value="ECO:0007669"/>
    <property type="project" value="TreeGrafter"/>
</dbReference>
<evidence type="ECO:0000313" key="10">
    <source>
        <dbReference type="Proteomes" id="UP000714275"/>
    </source>
</evidence>
<dbReference type="Pfam" id="PF10431">
    <property type="entry name" value="ClpB_D2-small"/>
    <property type="match status" value="1"/>
</dbReference>
<dbReference type="SUPFAM" id="SSF81923">
    <property type="entry name" value="Double Clp-N motif"/>
    <property type="match status" value="1"/>
</dbReference>
<dbReference type="InterPro" id="IPR050130">
    <property type="entry name" value="ClpA_ClpB"/>
</dbReference>
<feature type="domain" description="AAA+ ATPase" evidence="7">
    <location>
        <begin position="705"/>
        <end position="853"/>
    </location>
</feature>
<sequence length="971" mass="108456">MTVISSSLRNEPTRCCKNLLTSPSNCTRMKVSRGSSWERLLTQPLISVTPMHMMLVALCGVSVDIDHLDQFSPEHPSHLWAVLEELEVQPLDIAKGIKTTLLVSEFPRSRPGSRLGNATEVATETAHVGSNGSFWRRKKGAPQSKGIDTVHSNAPMPNRTPTPSQALIEVFQRAQAVMKEMQDLYASPYHLSIAVVASPEVTTILARDYDISKDAVVKSLKDLKGSKVTTKDDDGFKYLTRYATDMLALARESKLDDTIGRDEEIRRTIQILCRRTKNSVVLLGEPGVGKTAVAEGLAHRMAANQVPQNLKGTLYSLDLGALFAGAGKGEYEERVKGVIDDVKRSQESQSPAILFIDELHLISVGKGQGNQAGMDAANLLKPELARGQFRCIGATTLAEYREHIEKDGALTRRFAQVMVNEPTIDQAKTILRGSRERYENHHRVWIMDQAIVTAVELAHRYLTARRLPDSAFDLMDEACASARVQQDLKPETIEELEQGMIQHAHYIRSLERDNHPGDDNALHDAKQAMLKLKAKMRFLEREQTAVTTWWRLIASYRDNIQKKRLELNKARSEASIDAKKIARLEDEMKQLRDSLVRTEQEGPEVRKGSGDQRDSEFMDHQFVSLLAKNRRTVSSPDIITPESIAAIVEKATKIPVRQLLDTDKERLLHLQSTLEKKVIGQPEAIDAVVNAIQLSRTGLGNANRPNACLLFTGPSGTGKTLLSKALAEELFGHSTAMIRIDGSEYSQSHSVSRLIGAPPGYVGYDQGGQLTEYVRRTPYCIVLLDEIEKTCAEFLTLFLQVMDDGRLTDGQGRLVDFRNTAIIMTSNVGADILSKESGKISDRTRQAVMQRFKDARFSPEFLNRVDEVVMFRTMSADMMDKVLDKHLGDLRQRDGLKKMTLDLDRAAKQWLINQGISSEYGARLLTRVIQGELLNPLARAILQKSVRIDEIVLVRVKDNKAGLDIRSSRRS</sequence>
<keyword evidence="3" id="KW-0067">ATP-binding</keyword>
<dbReference type="Proteomes" id="UP000714275">
    <property type="component" value="Unassembled WGS sequence"/>
</dbReference>
<dbReference type="InterPro" id="IPR018368">
    <property type="entry name" value="ClpA/B_CS1"/>
</dbReference>
<dbReference type="CDD" id="cd00009">
    <property type="entry name" value="AAA"/>
    <property type="match status" value="1"/>
</dbReference>
<dbReference type="Gene3D" id="1.10.1780.10">
    <property type="entry name" value="Clp, N-terminal domain"/>
    <property type="match status" value="1"/>
</dbReference>
<evidence type="ECO:0000313" key="9">
    <source>
        <dbReference type="EMBL" id="KAG1769136.1"/>
    </source>
</evidence>
<dbReference type="GO" id="GO:0042026">
    <property type="term" value="P:protein refolding"/>
    <property type="evidence" value="ECO:0007669"/>
    <property type="project" value="TreeGrafter"/>
</dbReference>
<dbReference type="GO" id="GO:0070370">
    <property type="term" value="P:cellular heat acclimation"/>
    <property type="evidence" value="ECO:0007669"/>
    <property type="project" value="TreeGrafter"/>
</dbReference>
<evidence type="ECO:0000256" key="4">
    <source>
        <dbReference type="ARBA" id="ARBA00023186"/>
    </source>
</evidence>
<dbReference type="PANTHER" id="PTHR11638:SF18">
    <property type="entry name" value="HEAT SHOCK PROTEIN 104"/>
    <property type="match status" value="1"/>
</dbReference>
<dbReference type="GO" id="GO:0016887">
    <property type="term" value="F:ATP hydrolysis activity"/>
    <property type="evidence" value="ECO:0007669"/>
    <property type="project" value="InterPro"/>
</dbReference>
<dbReference type="InterPro" id="IPR027417">
    <property type="entry name" value="P-loop_NTPase"/>
</dbReference>
<dbReference type="InterPro" id="IPR003593">
    <property type="entry name" value="AAA+_ATPase"/>
</dbReference>
<dbReference type="GO" id="GO:0051087">
    <property type="term" value="F:protein-folding chaperone binding"/>
    <property type="evidence" value="ECO:0007669"/>
    <property type="project" value="TreeGrafter"/>
</dbReference>
<protein>
    <submittedName>
        <fullName evidence="9">P-loop containing nucleoside triphosphate hydrolase protein</fullName>
    </submittedName>
</protein>
<feature type="region of interest" description="Disordered" evidence="6">
    <location>
        <begin position="132"/>
        <end position="160"/>
    </location>
</feature>
<dbReference type="InterPro" id="IPR003959">
    <property type="entry name" value="ATPase_AAA_core"/>
</dbReference>
<dbReference type="PROSITE" id="PS00870">
    <property type="entry name" value="CLPAB_1"/>
    <property type="match status" value="1"/>
</dbReference>
<organism evidence="9 10">
    <name type="scientific">Suillus placidus</name>
    <dbReference type="NCBI Taxonomy" id="48579"/>
    <lineage>
        <taxon>Eukaryota</taxon>
        <taxon>Fungi</taxon>
        <taxon>Dikarya</taxon>
        <taxon>Basidiomycota</taxon>
        <taxon>Agaricomycotina</taxon>
        <taxon>Agaricomycetes</taxon>
        <taxon>Agaricomycetidae</taxon>
        <taxon>Boletales</taxon>
        <taxon>Suillineae</taxon>
        <taxon>Suillaceae</taxon>
        <taxon>Suillus</taxon>
    </lineage>
</organism>
<dbReference type="InterPro" id="IPR036628">
    <property type="entry name" value="Clp_N_dom_sf"/>
</dbReference>
<dbReference type="CDD" id="cd19499">
    <property type="entry name" value="RecA-like_ClpB_Hsp104-like"/>
    <property type="match status" value="1"/>
</dbReference>
<evidence type="ECO:0000259" key="8">
    <source>
        <dbReference type="SMART" id="SM01086"/>
    </source>
</evidence>
<proteinExistence type="predicted"/>
<dbReference type="GO" id="GO:0043335">
    <property type="term" value="P:protein unfolding"/>
    <property type="evidence" value="ECO:0007669"/>
    <property type="project" value="TreeGrafter"/>
</dbReference>
<feature type="domain" description="Clp ATPase C-terminal" evidence="8">
    <location>
        <begin position="874"/>
        <end position="963"/>
    </location>
</feature>
<evidence type="ECO:0000256" key="3">
    <source>
        <dbReference type="ARBA" id="ARBA00022840"/>
    </source>
</evidence>
<dbReference type="AlphaFoldDB" id="A0A9P7CXG4"/>
<dbReference type="OrthoDB" id="47330at2759"/>
<dbReference type="EMBL" id="JABBWD010000074">
    <property type="protein sequence ID" value="KAG1769136.1"/>
    <property type="molecule type" value="Genomic_DNA"/>
</dbReference>
<keyword evidence="1" id="KW-0677">Repeat</keyword>
<accession>A0A9P7CXG4</accession>
<dbReference type="InterPro" id="IPR041546">
    <property type="entry name" value="ClpA/ClpB_AAA_lid"/>
</dbReference>
<keyword evidence="2" id="KW-0547">Nucleotide-binding</keyword>
<dbReference type="SMART" id="SM01086">
    <property type="entry name" value="ClpB_D2-small"/>
    <property type="match status" value="1"/>
</dbReference>
<name>A0A9P7CXG4_9AGAM</name>
<keyword evidence="4" id="KW-0143">Chaperone</keyword>
<dbReference type="InterPro" id="IPR019489">
    <property type="entry name" value="Clp_ATPase_C"/>
</dbReference>
<keyword evidence="9" id="KW-0378">Hydrolase</keyword>
<reference evidence="9" key="1">
    <citation type="journal article" date="2020" name="New Phytol.">
        <title>Comparative genomics reveals dynamic genome evolution in host specialist ectomycorrhizal fungi.</title>
        <authorList>
            <person name="Lofgren L.A."/>
            <person name="Nguyen N.H."/>
            <person name="Vilgalys R."/>
            <person name="Ruytinx J."/>
            <person name="Liao H.L."/>
            <person name="Branco S."/>
            <person name="Kuo A."/>
            <person name="LaButti K."/>
            <person name="Lipzen A."/>
            <person name="Andreopoulos W."/>
            <person name="Pangilinan J."/>
            <person name="Riley R."/>
            <person name="Hundley H."/>
            <person name="Na H."/>
            <person name="Barry K."/>
            <person name="Grigoriev I.V."/>
            <person name="Stajich J.E."/>
            <person name="Kennedy P.G."/>
        </authorList>
    </citation>
    <scope>NUCLEOTIDE SEQUENCE</scope>
    <source>
        <strain evidence="9">DOB743</strain>
    </source>
</reference>
<keyword evidence="5" id="KW-0175">Coiled coil</keyword>
<dbReference type="SUPFAM" id="SSF52540">
    <property type="entry name" value="P-loop containing nucleoside triphosphate hydrolases"/>
    <property type="match status" value="2"/>
</dbReference>
<dbReference type="GO" id="GO:0051082">
    <property type="term" value="F:unfolded protein binding"/>
    <property type="evidence" value="ECO:0007669"/>
    <property type="project" value="TreeGrafter"/>
</dbReference>
<dbReference type="Pfam" id="PF17871">
    <property type="entry name" value="AAA_lid_9"/>
    <property type="match status" value="1"/>
</dbReference>
<gene>
    <name evidence="9" type="ORF">EV702DRAFT_1012298</name>
</gene>
<evidence type="ECO:0000259" key="7">
    <source>
        <dbReference type="SMART" id="SM00382"/>
    </source>
</evidence>
<evidence type="ECO:0000256" key="1">
    <source>
        <dbReference type="ARBA" id="ARBA00022737"/>
    </source>
</evidence>
<dbReference type="Gene3D" id="3.40.50.300">
    <property type="entry name" value="P-loop containing nucleotide triphosphate hydrolases"/>
    <property type="match status" value="3"/>
</dbReference>
<evidence type="ECO:0000256" key="2">
    <source>
        <dbReference type="ARBA" id="ARBA00022741"/>
    </source>
</evidence>
<feature type="coiled-coil region" evidence="5">
    <location>
        <begin position="522"/>
        <end position="601"/>
    </location>
</feature>
<feature type="domain" description="AAA+ ATPase" evidence="7">
    <location>
        <begin position="276"/>
        <end position="425"/>
    </location>
</feature>
<dbReference type="SMART" id="SM00382">
    <property type="entry name" value="AAA"/>
    <property type="match status" value="2"/>
</dbReference>
<dbReference type="Gene3D" id="1.10.8.60">
    <property type="match status" value="1"/>
</dbReference>
<keyword evidence="10" id="KW-1185">Reference proteome</keyword>